<gene>
    <name evidence="2" type="ORF">ABC969_07445</name>
</gene>
<dbReference type="Proteomes" id="UP001404104">
    <property type="component" value="Unassembled WGS sequence"/>
</dbReference>
<feature type="transmembrane region" description="Helical" evidence="1">
    <location>
        <begin position="14"/>
        <end position="35"/>
    </location>
</feature>
<sequence>MTNEPDNSHVMPMLALHLGGLLLCVMGAVGLYLTVFEGLRIRDGSTGDQWSLGESLLMNVGLLACGILAAWWGQRRPPA</sequence>
<proteinExistence type="predicted"/>
<keyword evidence="1" id="KW-0472">Membrane</keyword>
<keyword evidence="3" id="KW-1185">Reference proteome</keyword>
<keyword evidence="1" id="KW-1133">Transmembrane helix</keyword>
<comment type="caution">
    <text evidence="2">The sequence shown here is derived from an EMBL/GenBank/DDBJ whole genome shotgun (WGS) entry which is preliminary data.</text>
</comment>
<evidence type="ECO:0000256" key="1">
    <source>
        <dbReference type="SAM" id="Phobius"/>
    </source>
</evidence>
<evidence type="ECO:0000313" key="2">
    <source>
        <dbReference type="EMBL" id="MEN2786253.1"/>
    </source>
</evidence>
<organism evidence="2 3">
    <name type="scientific">Sphingomonas qilianensis</name>
    <dbReference type="NCBI Taxonomy" id="1736690"/>
    <lineage>
        <taxon>Bacteria</taxon>
        <taxon>Pseudomonadati</taxon>
        <taxon>Pseudomonadota</taxon>
        <taxon>Alphaproteobacteria</taxon>
        <taxon>Sphingomonadales</taxon>
        <taxon>Sphingomonadaceae</taxon>
        <taxon>Sphingomonas</taxon>
    </lineage>
</organism>
<dbReference type="RefSeq" id="WP_345864052.1">
    <property type="nucleotide sequence ID" value="NZ_JBDIMF010000002.1"/>
</dbReference>
<keyword evidence="1" id="KW-0812">Transmembrane</keyword>
<feature type="transmembrane region" description="Helical" evidence="1">
    <location>
        <begin position="56"/>
        <end position="73"/>
    </location>
</feature>
<evidence type="ECO:0000313" key="3">
    <source>
        <dbReference type="Proteomes" id="UP001404104"/>
    </source>
</evidence>
<name>A0ABU9XQZ5_9SPHN</name>
<dbReference type="EMBL" id="JBDIMF010000002">
    <property type="protein sequence ID" value="MEN2786253.1"/>
    <property type="molecule type" value="Genomic_DNA"/>
</dbReference>
<reference evidence="2 3" key="1">
    <citation type="submission" date="2024-05" db="EMBL/GenBank/DDBJ databases">
        <authorList>
            <person name="Liu Q."/>
            <person name="Xin Y.-H."/>
        </authorList>
    </citation>
    <scope>NUCLEOTIDE SEQUENCE [LARGE SCALE GENOMIC DNA]</scope>
    <source>
        <strain evidence="2 3">CGMCC 1.15349</strain>
    </source>
</reference>
<protein>
    <submittedName>
        <fullName evidence="2">Uncharacterized protein</fullName>
    </submittedName>
</protein>
<accession>A0ABU9XQZ5</accession>